<dbReference type="AlphaFoldDB" id="A0A174JU83"/>
<proteinExistence type="predicted"/>
<organism evidence="2 3">
    <name type="scientific">Clostridium disporicum</name>
    <dbReference type="NCBI Taxonomy" id="84024"/>
    <lineage>
        <taxon>Bacteria</taxon>
        <taxon>Bacillati</taxon>
        <taxon>Bacillota</taxon>
        <taxon>Clostridia</taxon>
        <taxon>Eubacteriales</taxon>
        <taxon>Clostridiaceae</taxon>
        <taxon>Clostridium</taxon>
    </lineage>
</organism>
<keyword evidence="1" id="KW-0472">Membrane</keyword>
<keyword evidence="1" id="KW-0812">Transmembrane</keyword>
<evidence type="ECO:0000313" key="2">
    <source>
        <dbReference type="EMBL" id="CUP00700.1"/>
    </source>
</evidence>
<keyword evidence="1" id="KW-1133">Transmembrane helix</keyword>
<accession>A0A174JU83</accession>
<dbReference type="EMBL" id="CYZX01000022">
    <property type="protein sequence ID" value="CUP00700.1"/>
    <property type="molecule type" value="Genomic_DNA"/>
</dbReference>
<reference evidence="2 3" key="1">
    <citation type="submission" date="2015-09" db="EMBL/GenBank/DDBJ databases">
        <authorList>
            <consortium name="Pathogen Informatics"/>
        </authorList>
    </citation>
    <scope>NUCLEOTIDE SEQUENCE [LARGE SCALE GENOMIC DNA]</scope>
    <source>
        <strain evidence="2 3">2789STDY5834856</strain>
    </source>
</reference>
<sequence length="116" mass="13586">MGILFTVLYFVILLAITFGILFLGRKYVFSKVRINKFIPLGISIALFVLQMFLPKIMQEQNLWLSMILTIVTVTFFLWFLEIQTTGGPKKKEKQIEIRPKAKPNRVKHLKNQKDNK</sequence>
<protein>
    <submittedName>
        <fullName evidence="2">Uncharacterized protein</fullName>
    </submittedName>
</protein>
<feature type="transmembrane region" description="Helical" evidence="1">
    <location>
        <begin position="6"/>
        <end position="25"/>
    </location>
</feature>
<dbReference type="Proteomes" id="UP000095594">
    <property type="component" value="Unassembled WGS sequence"/>
</dbReference>
<evidence type="ECO:0000256" key="1">
    <source>
        <dbReference type="SAM" id="Phobius"/>
    </source>
</evidence>
<gene>
    <name evidence="2" type="ORF">ERS852471_02797</name>
</gene>
<evidence type="ECO:0000313" key="3">
    <source>
        <dbReference type="Proteomes" id="UP000095594"/>
    </source>
</evidence>
<feature type="transmembrane region" description="Helical" evidence="1">
    <location>
        <begin position="62"/>
        <end position="80"/>
    </location>
</feature>
<name>A0A174JU83_9CLOT</name>
<dbReference type="RefSeq" id="WP_055267557.1">
    <property type="nucleotide sequence ID" value="NZ_CABIXQ010000022.1"/>
</dbReference>
<feature type="transmembrane region" description="Helical" evidence="1">
    <location>
        <begin position="37"/>
        <end position="56"/>
    </location>
</feature>
<dbReference type="OrthoDB" id="1923861at2"/>